<proteinExistence type="predicted"/>
<gene>
    <name evidence="1" type="ORF">UFOPK3614_01087</name>
</gene>
<evidence type="ECO:0000313" key="1">
    <source>
        <dbReference type="EMBL" id="CAB4925240.1"/>
    </source>
</evidence>
<reference evidence="1" key="1">
    <citation type="submission" date="2020-05" db="EMBL/GenBank/DDBJ databases">
        <authorList>
            <person name="Chiriac C."/>
            <person name="Salcher M."/>
            <person name="Ghai R."/>
            <person name="Kavagutti S V."/>
        </authorList>
    </citation>
    <scope>NUCLEOTIDE SEQUENCE</scope>
</reference>
<dbReference type="EMBL" id="CAFBMS010000083">
    <property type="protein sequence ID" value="CAB4925240.1"/>
    <property type="molecule type" value="Genomic_DNA"/>
</dbReference>
<organism evidence="1">
    <name type="scientific">freshwater metagenome</name>
    <dbReference type="NCBI Taxonomy" id="449393"/>
    <lineage>
        <taxon>unclassified sequences</taxon>
        <taxon>metagenomes</taxon>
        <taxon>ecological metagenomes</taxon>
    </lineage>
</organism>
<sequence length="43" mass="4357">MPEDFFTETFFVGSATTTGAAGVVGVTTSSVTVVGVEIARSET</sequence>
<protein>
    <submittedName>
        <fullName evidence="1">Unannotated protein</fullName>
    </submittedName>
</protein>
<name>A0A6J7I3A5_9ZZZZ</name>
<dbReference type="AlphaFoldDB" id="A0A6J7I3A5"/>
<accession>A0A6J7I3A5</accession>